<organism evidence="2 3">
    <name type="scientific">Aphis craccivora</name>
    <name type="common">Cowpea aphid</name>
    <dbReference type="NCBI Taxonomy" id="307492"/>
    <lineage>
        <taxon>Eukaryota</taxon>
        <taxon>Metazoa</taxon>
        <taxon>Ecdysozoa</taxon>
        <taxon>Arthropoda</taxon>
        <taxon>Hexapoda</taxon>
        <taxon>Insecta</taxon>
        <taxon>Pterygota</taxon>
        <taxon>Neoptera</taxon>
        <taxon>Paraneoptera</taxon>
        <taxon>Hemiptera</taxon>
        <taxon>Sternorrhyncha</taxon>
        <taxon>Aphidomorpha</taxon>
        <taxon>Aphidoidea</taxon>
        <taxon>Aphididae</taxon>
        <taxon>Aphidini</taxon>
        <taxon>Aphis</taxon>
        <taxon>Aphis</taxon>
    </lineage>
</organism>
<sequence length="97" mass="11156">MLSHILFFLPIATAAAVFILLCIITFYLNKSNENICWRCTKKSCFGKVYTDNNNEVLSDQSIIHNHGAYSTTEIERQIIYLNCKRKAVDDPLLDLKK</sequence>
<protein>
    <submittedName>
        <fullName evidence="2">FLYWCH-type domain-containing protein</fullName>
    </submittedName>
</protein>
<name>A0A6G0YKR2_APHCR</name>
<dbReference type="Proteomes" id="UP000478052">
    <property type="component" value="Unassembled WGS sequence"/>
</dbReference>
<gene>
    <name evidence="2" type="ORF">FWK35_00013415</name>
</gene>
<keyword evidence="1" id="KW-1133">Transmembrane helix</keyword>
<proteinExistence type="predicted"/>
<evidence type="ECO:0000313" key="2">
    <source>
        <dbReference type="EMBL" id="KAF0757882.1"/>
    </source>
</evidence>
<keyword evidence="1" id="KW-0812">Transmembrane</keyword>
<evidence type="ECO:0000313" key="3">
    <source>
        <dbReference type="Proteomes" id="UP000478052"/>
    </source>
</evidence>
<dbReference type="EMBL" id="VUJU01003441">
    <property type="protein sequence ID" value="KAF0757882.1"/>
    <property type="molecule type" value="Genomic_DNA"/>
</dbReference>
<evidence type="ECO:0000256" key="1">
    <source>
        <dbReference type="SAM" id="Phobius"/>
    </source>
</evidence>
<keyword evidence="3" id="KW-1185">Reference proteome</keyword>
<reference evidence="2 3" key="1">
    <citation type="submission" date="2019-08" db="EMBL/GenBank/DDBJ databases">
        <title>Whole genome of Aphis craccivora.</title>
        <authorList>
            <person name="Voronova N.V."/>
            <person name="Shulinski R.S."/>
            <person name="Bandarenka Y.V."/>
            <person name="Zhorov D.G."/>
            <person name="Warner D."/>
        </authorList>
    </citation>
    <scope>NUCLEOTIDE SEQUENCE [LARGE SCALE GENOMIC DNA]</scope>
    <source>
        <strain evidence="2">180601</strain>
        <tissue evidence="2">Whole Body</tissue>
    </source>
</reference>
<dbReference type="Gene3D" id="2.20.25.240">
    <property type="match status" value="1"/>
</dbReference>
<comment type="caution">
    <text evidence="2">The sequence shown here is derived from an EMBL/GenBank/DDBJ whole genome shotgun (WGS) entry which is preliminary data.</text>
</comment>
<dbReference type="AlphaFoldDB" id="A0A6G0YKR2"/>
<keyword evidence="1" id="KW-0472">Membrane</keyword>
<feature type="transmembrane region" description="Helical" evidence="1">
    <location>
        <begin position="6"/>
        <end position="28"/>
    </location>
</feature>
<accession>A0A6G0YKR2</accession>